<gene>
    <name evidence="2" type="ORF">GGD57_001577</name>
</gene>
<reference evidence="2 3" key="1">
    <citation type="submission" date="2020-08" db="EMBL/GenBank/DDBJ databases">
        <title>Genomic Encyclopedia of Type Strains, Phase IV (KMG-V): Genome sequencing to study the core and pangenomes of soil and plant-associated prokaryotes.</title>
        <authorList>
            <person name="Whitman W."/>
        </authorList>
    </citation>
    <scope>NUCLEOTIDE SEQUENCE [LARGE SCALE GENOMIC DNA]</scope>
    <source>
        <strain evidence="2 3">SEMIA 4089</strain>
    </source>
</reference>
<evidence type="ECO:0000256" key="1">
    <source>
        <dbReference type="SAM" id="MobiDB-lite"/>
    </source>
</evidence>
<protein>
    <submittedName>
        <fullName evidence="2">Uncharacterized protein</fullName>
    </submittedName>
</protein>
<accession>A0A7W6W3Y9</accession>
<dbReference type="RefSeq" id="WP_184468433.1">
    <property type="nucleotide sequence ID" value="NZ_JACIFY010000004.1"/>
</dbReference>
<feature type="region of interest" description="Disordered" evidence="1">
    <location>
        <begin position="101"/>
        <end position="144"/>
    </location>
</feature>
<feature type="compositionally biased region" description="Basic and acidic residues" evidence="1">
    <location>
        <begin position="128"/>
        <end position="138"/>
    </location>
</feature>
<proteinExistence type="predicted"/>
<evidence type="ECO:0000313" key="2">
    <source>
        <dbReference type="EMBL" id="MBB4235019.1"/>
    </source>
</evidence>
<name>A0A7W6W3Y9_9HYPH</name>
<dbReference type="AlphaFoldDB" id="A0A7W6W3Y9"/>
<organism evidence="2 3">
    <name type="scientific">Rhizobium esperanzae</name>
    <dbReference type="NCBI Taxonomy" id="1967781"/>
    <lineage>
        <taxon>Bacteria</taxon>
        <taxon>Pseudomonadati</taxon>
        <taxon>Pseudomonadota</taxon>
        <taxon>Alphaproteobacteria</taxon>
        <taxon>Hyphomicrobiales</taxon>
        <taxon>Rhizobiaceae</taxon>
        <taxon>Rhizobium/Agrobacterium group</taxon>
        <taxon>Rhizobium</taxon>
    </lineage>
</organism>
<dbReference type="Proteomes" id="UP000540909">
    <property type="component" value="Unassembled WGS sequence"/>
</dbReference>
<evidence type="ECO:0000313" key="3">
    <source>
        <dbReference type="Proteomes" id="UP000540909"/>
    </source>
</evidence>
<comment type="caution">
    <text evidence="2">The sequence shown here is derived from an EMBL/GenBank/DDBJ whole genome shotgun (WGS) entry which is preliminary data.</text>
</comment>
<sequence length="144" mass="14895">MTTAITLWLTFVLAAGVIAWFGTKQQAAAFAVVALLAAPATLLPLGHPAITAPPEGHYTVLGARIDVNQAIYVLLDGGDGAPRYYKLPYSTATANNLQNAMDGAAGNGGSVGMRQGEEGSPGFAEEGTGDREEPKRAEPQAIIN</sequence>
<dbReference type="EMBL" id="JACIFY010000004">
    <property type="protein sequence ID" value="MBB4235019.1"/>
    <property type="molecule type" value="Genomic_DNA"/>
</dbReference>